<reference evidence="1" key="1">
    <citation type="submission" date="2023-03" db="EMBL/GenBank/DDBJ databases">
        <title>Massive genome expansion in bonnet fungi (Mycena s.s.) driven by repeated elements and novel gene families across ecological guilds.</title>
        <authorList>
            <consortium name="Lawrence Berkeley National Laboratory"/>
            <person name="Harder C.B."/>
            <person name="Miyauchi S."/>
            <person name="Viragh M."/>
            <person name="Kuo A."/>
            <person name="Thoen E."/>
            <person name="Andreopoulos B."/>
            <person name="Lu D."/>
            <person name="Skrede I."/>
            <person name="Drula E."/>
            <person name="Henrissat B."/>
            <person name="Morin E."/>
            <person name="Kohler A."/>
            <person name="Barry K."/>
            <person name="LaButti K."/>
            <person name="Morin E."/>
            <person name="Salamov A."/>
            <person name="Lipzen A."/>
            <person name="Mereny Z."/>
            <person name="Hegedus B."/>
            <person name="Baldrian P."/>
            <person name="Stursova M."/>
            <person name="Weitz H."/>
            <person name="Taylor A."/>
            <person name="Grigoriev I.V."/>
            <person name="Nagy L.G."/>
            <person name="Martin F."/>
            <person name="Kauserud H."/>
        </authorList>
    </citation>
    <scope>NUCLEOTIDE SEQUENCE</scope>
    <source>
        <strain evidence="1">CBHHK188m</strain>
    </source>
</reference>
<proteinExistence type="predicted"/>
<comment type="caution">
    <text evidence="1">The sequence shown here is derived from an EMBL/GenBank/DDBJ whole genome shotgun (WGS) entry which is preliminary data.</text>
</comment>
<evidence type="ECO:0000313" key="1">
    <source>
        <dbReference type="EMBL" id="KAJ7747695.1"/>
    </source>
</evidence>
<organism evidence="1 2">
    <name type="scientific">Mycena maculata</name>
    <dbReference type="NCBI Taxonomy" id="230809"/>
    <lineage>
        <taxon>Eukaryota</taxon>
        <taxon>Fungi</taxon>
        <taxon>Dikarya</taxon>
        <taxon>Basidiomycota</taxon>
        <taxon>Agaricomycotina</taxon>
        <taxon>Agaricomycetes</taxon>
        <taxon>Agaricomycetidae</taxon>
        <taxon>Agaricales</taxon>
        <taxon>Marasmiineae</taxon>
        <taxon>Mycenaceae</taxon>
        <taxon>Mycena</taxon>
    </lineage>
</organism>
<keyword evidence="2" id="KW-1185">Reference proteome</keyword>
<dbReference type="AlphaFoldDB" id="A0AAD7IRH0"/>
<accession>A0AAD7IRH0</accession>
<protein>
    <submittedName>
        <fullName evidence="1">Uncharacterized protein</fullName>
    </submittedName>
</protein>
<dbReference type="Proteomes" id="UP001215280">
    <property type="component" value="Unassembled WGS sequence"/>
</dbReference>
<evidence type="ECO:0000313" key="2">
    <source>
        <dbReference type="Proteomes" id="UP001215280"/>
    </source>
</evidence>
<sequence length="147" mass="16535">MYSKLVAWGKQFGISVSRPDGPTVKAVANGALAWHLDASVASRIAKCHYGIGVRIPFNATNSEHSEFLGVCGKYYLYPAWSPIVTKNAKINVTQEFCEYYAAEIEADDLDFEHESTIYAYRRLTPPPFLKFPEVLILSRQTNPFARL</sequence>
<dbReference type="EMBL" id="JARJLG010000093">
    <property type="protein sequence ID" value="KAJ7747695.1"/>
    <property type="molecule type" value="Genomic_DNA"/>
</dbReference>
<gene>
    <name evidence="1" type="ORF">DFH07DRAFT_776003</name>
</gene>
<name>A0AAD7IRH0_9AGAR</name>